<dbReference type="RefSeq" id="WP_173493527.1">
    <property type="nucleotide sequence ID" value="NZ_CP054056.1"/>
</dbReference>
<dbReference type="Pfam" id="PF11292">
    <property type="entry name" value="DUF3093"/>
    <property type="match status" value="1"/>
</dbReference>
<keyword evidence="3" id="KW-1185">Reference proteome</keyword>
<gene>
    <name evidence="2" type="ORF">HRU87_03330</name>
</gene>
<evidence type="ECO:0000313" key="2">
    <source>
        <dbReference type="EMBL" id="QKJ25230.1"/>
    </source>
</evidence>
<dbReference type="Proteomes" id="UP000501003">
    <property type="component" value="Chromosome"/>
</dbReference>
<keyword evidence="1" id="KW-1133">Transmembrane helix</keyword>
<organism evidence="2 3">
    <name type="scientific">Aquiluna borgnonia</name>
    <dbReference type="NCBI Taxonomy" id="2499157"/>
    <lineage>
        <taxon>Bacteria</taxon>
        <taxon>Bacillati</taxon>
        <taxon>Actinomycetota</taxon>
        <taxon>Actinomycetes</taxon>
        <taxon>Micrococcales</taxon>
        <taxon>Microbacteriaceae</taxon>
        <taxon>Luna cluster</taxon>
        <taxon>Luna-1 subcluster</taxon>
        <taxon>Aquiluna</taxon>
    </lineage>
</organism>
<protein>
    <submittedName>
        <fullName evidence="2">DUF3093 domain-containing protein</fullName>
    </submittedName>
</protein>
<accession>A0A7D4QBE0</accession>
<dbReference type="KEGG" id="aqg:HRU87_03330"/>
<keyword evidence="1" id="KW-0472">Membrane</keyword>
<dbReference type="AlphaFoldDB" id="A0A7D4QBE0"/>
<reference evidence="2 3" key="1">
    <citation type="submission" date="2020-05" db="EMBL/GenBank/DDBJ databases">
        <title>Aquirufa sp. strain 15G-AUS-rot a new Aquirufa species.</title>
        <authorList>
            <person name="Pitt A."/>
            <person name="Hahn M.W."/>
        </authorList>
    </citation>
    <scope>NUCLEOTIDE SEQUENCE [LARGE SCALE GENOMIC DNA]</scope>
    <source>
        <strain evidence="2 3">15G-AUS-rot</strain>
    </source>
</reference>
<dbReference type="EMBL" id="CP054056">
    <property type="protein sequence ID" value="QKJ25230.1"/>
    <property type="molecule type" value="Genomic_DNA"/>
</dbReference>
<proteinExistence type="predicted"/>
<feature type="transmembrane region" description="Helical" evidence="1">
    <location>
        <begin position="38"/>
        <end position="63"/>
    </location>
</feature>
<sequence>MTNPQFVERLYPSVGLLAAYSLSFPMVLLAAAPFGWSLALVLAGFSTIVLIAISVLSSPLVVIDEFRVMAGSVSLPREAIGEFKVISQSDLRDELGPKLSARAALVIRGDIRSAVRIEITDPEDPTPYLIVSTRRAEELVSALRTN</sequence>
<evidence type="ECO:0000256" key="1">
    <source>
        <dbReference type="SAM" id="Phobius"/>
    </source>
</evidence>
<evidence type="ECO:0000313" key="3">
    <source>
        <dbReference type="Proteomes" id="UP000501003"/>
    </source>
</evidence>
<name>A0A7D4QBE0_9MICO</name>
<dbReference type="InterPro" id="IPR021443">
    <property type="entry name" value="DUF3093"/>
</dbReference>
<feature type="transmembrane region" description="Helical" evidence="1">
    <location>
        <begin position="12"/>
        <end position="32"/>
    </location>
</feature>
<keyword evidence="1" id="KW-0812">Transmembrane</keyword>